<dbReference type="HOGENOM" id="CLU_012368_2_0_1"/>
<dbReference type="Ensembl" id="ENSCSAVT00000020296.1">
    <property type="protein sequence ID" value="ENSCSAVP00000020081.1"/>
    <property type="gene ID" value="ENSCSAVG00000011789.1"/>
</dbReference>
<dbReference type="GO" id="GO:0004066">
    <property type="term" value="F:asparagine synthase (glutamine-hydrolyzing) activity"/>
    <property type="evidence" value="ECO:0007669"/>
    <property type="project" value="InterPro"/>
</dbReference>
<dbReference type="GO" id="GO:0006529">
    <property type="term" value="P:asparagine biosynthetic process"/>
    <property type="evidence" value="ECO:0007669"/>
    <property type="project" value="UniProtKB-KW"/>
</dbReference>
<dbReference type="Proteomes" id="UP000007875">
    <property type="component" value="Unassembled WGS sequence"/>
</dbReference>
<dbReference type="SUPFAM" id="SSF56235">
    <property type="entry name" value="N-terminal nucleophile aminohydrolases (Ntn hydrolases)"/>
    <property type="match status" value="1"/>
</dbReference>
<evidence type="ECO:0000256" key="2">
    <source>
        <dbReference type="ARBA" id="ARBA00022888"/>
    </source>
</evidence>
<feature type="domain" description="Glutamine amidotransferase type-2" evidence="6">
    <location>
        <begin position="43"/>
        <end position="111"/>
    </location>
</feature>
<dbReference type="PANTHER" id="PTHR45937:SF1">
    <property type="entry name" value="ASPARAGINE SYNTHETASE DOMAIN-CONTAINING PROTEIN 1"/>
    <property type="match status" value="1"/>
</dbReference>
<dbReference type="PANTHER" id="PTHR45937">
    <property type="entry name" value="ASPARAGINE SYNTHETASE DOMAIN-CONTAINING PROTEIN 1"/>
    <property type="match status" value="1"/>
</dbReference>
<dbReference type="CDD" id="cd01991">
    <property type="entry name" value="Asn_synthase_B_C"/>
    <property type="match status" value="1"/>
</dbReference>
<dbReference type="InterPro" id="IPR014729">
    <property type="entry name" value="Rossmann-like_a/b/a_fold"/>
</dbReference>
<evidence type="ECO:0000313" key="7">
    <source>
        <dbReference type="Ensembl" id="ENSCSAVP00000020081.1"/>
    </source>
</evidence>
<reference evidence="8" key="1">
    <citation type="submission" date="2003-08" db="EMBL/GenBank/DDBJ databases">
        <authorList>
            <person name="Birren B."/>
            <person name="Nusbaum C."/>
            <person name="Abebe A."/>
            <person name="Abouelleil A."/>
            <person name="Adekoya E."/>
            <person name="Ait-zahra M."/>
            <person name="Allen N."/>
            <person name="Allen T."/>
            <person name="An P."/>
            <person name="Anderson M."/>
            <person name="Anderson S."/>
            <person name="Arachchi H."/>
            <person name="Armbruster J."/>
            <person name="Bachantsang P."/>
            <person name="Baldwin J."/>
            <person name="Barry A."/>
            <person name="Bayul T."/>
            <person name="Blitshsteyn B."/>
            <person name="Bloom T."/>
            <person name="Blye J."/>
            <person name="Boguslavskiy L."/>
            <person name="Borowsky M."/>
            <person name="Boukhgalter B."/>
            <person name="Brunache A."/>
            <person name="Butler J."/>
            <person name="Calixte N."/>
            <person name="Calvo S."/>
            <person name="Camarata J."/>
            <person name="Campo K."/>
            <person name="Chang J."/>
            <person name="Cheshatsang Y."/>
            <person name="Citroen M."/>
            <person name="Collymore A."/>
            <person name="Considine T."/>
            <person name="Cook A."/>
            <person name="Cooke P."/>
            <person name="Corum B."/>
            <person name="Cuomo C."/>
            <person name="David R."/>
            <person name="Dawoe T."/>
            <person name="Degray S."/>
            <person name="Dodge S."/>
            <person name="Dooley K."/>
            <person name="Dorje P."/>
            <person name="Dorjee K."/>
            <person name="Dorris L."/>
            <person name="Duffey N."/>
            <person name="Dupes A."/>
            <person name="Elkins T."/>
            <person name="Engels R."/>
            <person name="Erickson J."/>
            <person name="Farina A."/>
            <person name="Faro S."/>
            <person name="Ferreira P."/>
            <person name="Fischer H."/>
            <person name="Fitzgerald M."/>
            <person name="Foley K."/>
            <person name="Gage D."/>
            <person name="Galagan J."/>
            <person name="Gearin G."/>
            <person name="Gnerre S."/>
            <person name="Gnirke A."/>
            <person name="Goyette A."/>
            <person name="Graham J."/>
            <person name="Grandbois E."/>
            <person name="Gyaltsen K."/>
            <person name="Hafez N."/>
            <person name="Hagopian D."/>
            <person name="Hagos B."/>
            <person name="Hall J."/>
            <person name="Hatcher B."/>
            <person name="Heller A."/>
            <person name="Higgins H."/>
            <person name="Honan T."/>
            <person name="Horn A."/>
            <person name="Houde N."/>
            <person name="Hughes L."/>
            <person name="Hulme W."/>
            <person name="Husby E."/>
            <person name="Iliev I."/>
            <person name="Jaffe D."/>
            <person name="Jones C."/>
            <person name="Kamal M."/>
            <person name="Kamat A."/>
            <person name="Kamvysselis M."/>
            <person name="Karlsson E."/>
            <person name="Kells C."/>
            <person name="Kieu A."/>
            <person name="Kisner P."/>
            <person name="Kodira C."/>
            <person name="Kulbokas E."/>
            <person name="Labutti K."/>
            <person name="Lama D."/>
            <person name="Landers T."/>
            <person name="Leger J."/>
            <person name="Levine S."/>
            <person name="Lewis D."/>
            <person name="Lewis T."/>
            <person name="Lindblad-toh K."/>
            <person name="Liu X."/>
            <person name="Lokyitsang T."/>
            <person name="Lokyitsang Y."/>
            <person name="Lucien O."/>
            <person name="Lui A."/>
            <person name="Ma L.J."/>
            <person name="Mabbitt R."/>
            <person name="Macdonald J."/>
            <person name="Maclean C."/>
            <person name="Major J."/>
            <person name="Manning J."/>
            <person name="Marabella R."/>
            <person name="Maru K."/>
            <person name="Matthews C."/>
            <person name="Mauceli E."/>
            <person name="Mccarthy M."/>
            <person name="Mcdonough S."/>
            <person name="Mcghee T."/>
            <person name="Meldrim J."/>
            <person name="Meneus L."/>
            <person name="Mesirov J."/>
            <person name="Mihalev A."/>
            <person name="Mihova T."/>
            <person name="Mikkelsen T."/>
            <person name="Mlenga V."/>
            <person name="Moru K."/>
            <person name="Mozes J."/>
            <person name="Mulrain L."/>
            <person name="Munson G."/>
            <person name="Naylor J."/>
            <person name="Newes C."/>
            <person name="Nguyen C."/>
            <person name="Nguyen N."/>
            <person name="Nguyen T."/>
            <person name="Nicol R."/>
            <person name="Nielsen C."/>
            <person name="Nizzari M."/>
            <person name="Norbu C."/>
            <person name="Norbu N."/>
            <person name="O'donnell P."/>
            <person name="Okoawo O."/>
            <person name="O'leary S."/>
            <person name="Omotosho B."/>
            <person name="O'neill K."/>
            <person name="Osman S."/>
            <person name="Parker S."/>
            <person name="Perrin D."/>
            <person name="Phunkhang P."/>
            <person name="Piqani B."/>
            <person name="Purcell S."/>
            <person name="Rachupka T."/>
            <person name="Ramasamy U."/>
            <person name="Rameau R."/>
            <person name="Ray V."/>
            <person name="Raymond C."/>
            <person name="Retta R."/>
            <person name="Richardson S."/>
            <person name="Rise C."/>
            <person name="Rodriguez J."/>
            <person name="Rogers J."/>
            <person name="Rogov P."/>
            <person name="Rutman M."/>
            <person name="Schupbach R."/>
            <person name="Seaman C."/>
            <person name="Settipalli S."/>
            <person name="Sharpe T."/>
            <person name="Sheridan J."/>
            <person name="Sherpa N."/>
            <person name="Shi J."/>
            <person name="Smirnov S."/>
            <person name="Smith C."/>
            <person name="Sougnez C."/>
            <person name="Spencer B."/>
            <person name="Stalker J."/>
            <person name="Stange-thomann N."/>
            <person name="Stavropoulos S."/>
            <person name="Stetson K."/>
            <person name="Stone C."/>
            <person name="Stone S."/>
            <person name="Stubbs M."/>
            <person name="Talamas J."/>
            <person name="Tchuinga P."/>
            <person name="Tenzing P."/>
            <person name="Tesfaye S."/>
            <person name="Theodore J."/>
            <person name="Thoulutsang Y."/>
            <person name="Topham K."/>
            <person name="Towey S."/>
            <person name="Tsamla T."/>
            <person name="Tsomo N."/>
            <person name="Vallee D."/>
            <person name="Vassiliev H."/>
            <person name="Venkataraman V."/>
            <person name="Vinson J."/>
            <person name="Vo A."/>
            <person name="Wade C."/>
            <person name="Wang S."/>
            <person name="Wangchuk T."/>
            <person name="Wangdi T."/>
            <person name="Whittaker C."/>
            <person name="Wilkinson J."/>
            <person name="Wu Y."/>
            <person name="Wyman D."/>
            <person name="Yadav S."/>
            <person name="Yang S."/>
            <person name="Yang X."/>
            <person name="Yeager S."/>
            <person name="Yee E."/>
            <person name="Young G."/>
            <person name="Zainoun J."/>
            <person name="Zembeck L."/>
            <person name="Zimmer A."/>
            <person name="Zody M."/>
            <person name="Lander E."/>
        </authorList>
    </citation>
    <scope>NUCLEOTIDE SEQUENCE [LARGE SCALE GENOMIC DNA]</scope>
</reference>
<sequence>LFFFGCVLHMQGDEICTQPSQSSKGNVLLWNGEVFDGLEIPCGVSDTKALLTLLDEANEEGILKILSSVEGPWSFVYYHQKDLKLYFGRDYFGRRSLVWSWDENSLMLASVCSQNATWEEVPGSGIFCLDLNKINMDLKRCVTCNLWTQITNSEVKTCEGFHTEHEIKTSMHLKSVQKRTSAHKSLKAVRKVAVLFSGGIDCTVLALLADLFVPNNEEIDLLNVAFEQKQKTNVKQQKHNANLDNVYEVPDRITGKSSFKELQKLCPNRKWNFVEIDIKLEELQTERSKRISMLTWPKSTVLDDSIACAIWFASRGEGMIKEVKHRSEARVLLCGMGADEQLGGYSRHRGIFEKDGDWNAVREELNMEVERIASRNLGRDDRIISDHGKEARFPYLDEEVVQFLSSLPVHMKTDLRLERGVGEKILLRGAAYQLGLRAAAVAAKRAIQFGSRIAKAESRKEKGSDACG</sequence>
<dbReference type="SUPFAM" id="SSF52402">
    <property type="entry name" value="Adenine nucleotide alpha hydrolases-like"/>
    <property type="match status" value="1"/>
</dbReference>
<evidence type="ECO:0000256" key="1">
    <source>
        <dbReference type="ARBA" id="ARBA00022605"/>
    </source>
</evidence>
<dbReference type="InterPro" id="IPR001962">
    <property type="entry name" value="Asn_synthase"/>
</dbReference>
<proteinExistence type="predicted"/>
<evidence type="ECO:0000256" key="4">
    <source>
        <dbReference type="ARBA" id="ARBA00040716"/>
    </source>
</evidence>
<feature type="domain" description="Asparagine synthetase" evidence="5">
    <location>
        <begin position="356"/>
        <end position="434"/>
    </location>
</feature>
<dbReference type="AlphaFoldDB" id="H2ZR65"/>
<keyword evidence="8" id="KW-1185">Reference proteome</keyword>
<dbReference type="Pfam" id="PF00733">
    <property type="entry name" value="Asn_synthase"/>
    <property type="match status" value="1"/>
</dbReference>
<dbReference type="Gene3D" id="3.40.50.620">
    <property type="entry name" value="HUPs"/>
    <property type="match status" value="1"/>
</dbReference>
<organism evidence="7 8">
    <name type="scientific">Ciona savignyi</name>
    <name type="common">Pacific transparent sea squirt</name>
    <dbReference type="NCBI Taxonomy" id="51511"/>
    <lineage>
        <taxon>Eukaryota</taxon>
        <taxon>Metazoa</taxon>
        <taxon>Chordata</taxon>
        <taxon>Tunicata</taxon>
        <taxon>Ascidiacea</taxon>
        <taxon>Phlebobranchia</taxon>
        <taxon>Cionidae</taxon>
        <taxon>Ciona</taxon>
    </lineage>
</organism>
<accession>H2ZR65</accession>
<evidence type="ECO:0000256" key="3">
    <source>
        <dbReference type="ARBA" id="ARBA00022962"/>
    </source>
</evidence>
<protein>
    <recommendedName>
        <fullName evidence="4">Asparagine synthetase domain-containing protein 1</fullName>
    </recommendedName>
</protein>
<keyword evidence="3" id="KW-0315">Glutamine amidotransferase</keyword>
<keyword evidence="2" id="KW-0061">Asparagine biosynthesis</keyword>
<dbReference type="InterPro" id="IPR029055">
    <property type="entry name" value="Ntn_hydrolases_N"/>
</dbReference>
<dbReference type="InterPro" id="IPR017932">
    <property type="entry name" value="GATase_2_dom"/>
</dbReference>
<keyword evidence="1" id="KW-0028">Amino-acid biosynthesis</keyword>
<dbReference type="InterPro" id="IPR051857">
    <property type="entry name" value="Asn_synthetase_domain"/>
</dbReference>
<reference evidence="7" key="3">
    <citation type="submission" date="2025-09" db="UniProtKB">
        <authorList>
            <consortium name="Ensembl"/>
        </authorList>
    </citation>
    <scope>IDENTIFICATION</scope>
</reference>
<evidence type="ECO:0000313" key="8">
    <source>
        <dbReference type="Proteomes" id="UP000007875"/>
    </source>
</evidence>
<dbReference type="Pfam" id="PF13537">
    <property type="entry name" value="GATase_7"/>
    <property type="match status" value="1"/>
</dbReference>
<reference evidence="7" key="2">
    <citation type="submission" date="2025-08" db="UniProtKB">
        <authorList>
            <consortium name="Ensembl"/>
        </authorList>
    </citation>
    <scope>IDENTIFICATION</scope>
</reference>
<dbReference type="Gene3D" id="3.60.20.10">
    <property type="entry name" value="Glutamine Phosphoribosylpyrophosphate, subunit 1, domain 1"/>
    <property type="match status" value="1"/>
</dbReference>
<dbReference type="GeneTree" id="ENSGT00390000012446"/>
<evidence type="ECO:0000259" key="6">
    <source>
        <dbReference type="Pfam" id="PF13537"/>
    </source>
</evidence>
<evidence type="ECO:0000259" key="5">
    <source>
        <dbReference type="Pfam" id="PF00733"/>
    </source>
</evidence>
<name>H2ZR65_CIOSA</name>